<feature type="domain" description="Chalcone isomerase" evidence="1">
    <location>
        <begin position="138"/>
        <end position="328"/>
    </location>
</feature>
<sequence>MSPDSRPRTNTGPVVNFTFLQVTSHLIMASRITLKLTGLARAAGPSRRCLSTASQPVRVARGRYLAGLVVVAGTAMVVGQQSEDVWKRLSESFVAHADATVLPERLPFSKPGGMRLDPSTEIVFPLHLDPATPGPLLRLVGLGVRTVSFLRVKVYSVGFYLEEAQTRYLKEIPGWDKFAVEQFLAPESSGEGAGPSGETLVRNLLDRPVSCAVRIVPVRNTDFGHLRDGFTRAIAARQKIARSAGQLTDADEERIAQSTQTLKALFPAQSVPKGKALTLLRRPDGALTIEYEGKILGQVNDSWVSRELMLAYFADKDAISPKLKEDVAEGFQGFIGF</sequence>
<evidence type="ECO:0000313" key="2">
    <source>
        <dbReference type="EMBL" id="KAK1922431.1"/>
    </source>
</evidence>
<dbReference type="InterPro" id="IPR016087">
    <property type="entry name" value="Chalcone_isomerase"/>
</dbReference>
<dbReference type="GO" id="GO:0016872">
    <property type="term" value="F:intramolecular lyase activity"/>
    <property type="evidence" value="ECO:0007669"/>
    <property type="project" value="InterPro"/>
</dbReference>
<name>A0AAD9D0D4_PAPLA</name>
<gene>
    <name evidence="2" type="ORF">DB88DRAFT_495037</name>
</gene>
<evidence type="ECO:0000313" key="3">
    <source>
        <dbReference type="Proteomes" id="UP001182556"/>
    </source>
</evidence>
<dbReference type="PANTHER" id="PTHR47284:SF3">
    <property type="entry name" value="FATTY-ACID-BINDING PROTEIN 2"/>
    <property type="match status" value="1"/>
</dbReference>
<dbReference type="EMBL" id="JAODAN010000008">
    <property type="protein sequence ID" value="KAK1922431.1"/>
    <property type="molecule type" value="Genomic_DNA"/>
</dbReference>
<comment type="caution">
    <text evidence="2">The sequence shown here is derived from an EMBL/GenBank/DDBJ whole genome shotgun (WGS) entry which is preliminary data.</text>
</comment>
<reference evidence="2" key="1">
    <citation type="submission" date="2023-02" db="EMBL/GenBank/DDBJ databases">
        <title>Identification and recombinant expression of a fungal hydrolase from Papiliotrema laurentii that hydrolyzes apple cutin and clears colloidal polyester polyurethane.</title>
        <authorList>
            <consortium name="DOE Joint Genome Institute"/>
            <person name="Roman V.A."/>
            <person name="Bojanowski C."/>
            <person name="Crable B.R."/>
            <person name="Wagner D.N."/>
            <person name="Hung C.S."/>
            <person name="Nadeau L.J."/>
            <person name="Schratz L."/>
            <person name="Haridas S."/>
            <person name="Pangilinan J."/>
            <person name="Lipzen A."/>
            <person name="Na H."/>
            <person name="Yan M."/>
            <person name="Ng V."/>
            <person name="Grigoriev I.V."/>
            <person name="Spatafora J.W."/>
            <person name="Barlow D."/>
            <person name="Biffinger J."/>
            <person name="Kelley-Loughnane N."/>
            <person name="Varaljay V.A."/>
            <person name="Crookes-Goodson W.J."/>
        </authorList>
    </citation>
    <scope>NUCLEOTIDE SEQUENCE</scope>
    <source>
        <strain evidence="2">5307AH</strain>
    </source>
</reference>
<dbReference type="Gene3D" id="3.50.70.10">
    <property type="match status" value="1"/>
</dbReference>
<dbReference type="InterPro" id="IPR036298">
    <property type="entry name" value="Chalcone_isomerase_sf"/>
</dbReference>
<proteinExistence type="predicted"/>
<accession>A0AAD9D0D4</accession>
<dbReference type="Pfam" id="PF16035">
    <property type="entry name" value="Chalcone_2"/>
    <property type="match status" value="1"/>
</dbReference>
<keyword evidence="2" id="KW-0413">Isomerase</keyword>
<dbReference type="PANTHER" id="PTHR47284">
    <property type="entry name" value="FATTY-ACID-BINDING PROTEIN 2"/>
    <property type="match status" value="1"/>
</dbReference>
<dbReference type="SUPFAM" id="SSF54626">
    <property type="entry name" value="Chalcone isomerase"/>
    <property type="match status" value="1"/>
</dbReference>
<organism evidence="2 3">
    <name type="scientific">Papiliotrema laurentii</name>
    <name type="common">Cryptococcus laurentii</name>
    <dbReference type="NCBI Taxonomy" id="5418"/>
    <lineage>
        <taxon>Eukaryota</taxon>
        <taxon>Fungi</taxon>
        <taxon>Dikarya</taxon>
        <taxon>Basidiomycota</taxon>
        <taxon>Agaricomycotina</taxon>
        <taxon>Tremellomycetes</taxon>
        <taxon>Tremellales</taxon>
        <taxon>Rhynchogastremaceae</taxon>
        <taxon>Papiliotrema</taxon>
    </lineage>
</organism>
<dbReference type="AlphaFoldDB" id="A0AAD9D0D4"/>
<dbReference type="InterPro" id="IPR016088">
    <property type="entry name" value="Chalcone_isomerase_3-sand"/>
</dbReference>
<dbReference type="Proteomes" id="UP001182556">
    <property type="component" value="Unassembled WGS sequence"/>
</dbReference>
<keyword evidence="3" id="KW-1185">Reference proteome</keyword>
<evidence type="ECO:0000259" key="1">
    <source>
        <dbReference type="Pfam" id="PF16035"/>
    </source>
</evidence>
<protein>
    <submittedName>
        <fullName evidence="2">Chalcone-flavanone isomerase-domain-containing protein</fullName>
    </submittedName>
</protein>